<feature type="region of interest" description="Disordered" evidence="1">
    <location>
        <begin position="72"/>
        <end position="91"/>
    </location>
</feature>
<evidence type="ECO:0000256" key="2">
    <source>
        <dbReference type="SAM" id="Phobius"/>
    </source>
</evidence>
<dbReference type="RefSeq" id="WP_031020658.1">
    <property type="nucleotide sequence ID" value="NZ_JBEPCB010000025.1"/>
</dbReference>
<dbReference type="EMBL" id="JBIENY010000483">
    <property type="protein sequence ID" value="MFG6300346.1"/>
    <property type="molecule type" value="Genomic_DNA"/>
</dbReference>
<keyword evidence="2" id="KW-0472">Membrane</keyword>
<protein>
    <recommendedName>
        <fullName evidence="5">Holin</fullName>
    </recommendedName>
</protein>
<sequence>MPVRQLQFLFRLTLVGFLAGGALLVLGQTLGLVVGDAGWVAAVEEHAGPPTFVVAGISGLIAFLLSYLTPEKAEDGSGPAKELQPAGSTHP</sequence>
<keyword evidence="2" id="KW-0812">Transmembrane</keyword>
<dbReference type="Proteomes" id="UP001605990">
    <property type="component" value="Unassembled WGS sequence"/>
</dbReference>
<keyword evidence="2" id="KW-1133">Transmembrane helix</keyword>
<evidence type="ECO:0008006" key="5">
    <source>
        <dbReference type="Google" id="ProtNLM"/>
    </source>
</evidence>
<feature type="transmembrane region" description="Helical" evidence="2">
    <location>
        <begin position="51"/>
        <end position="68"/>
    </location>
</feature>
<name>A0ABW7EB41_STRRO</name>
<organism evidence="3 4">
    <name type="scientific">Streptomyces rochei</name>
    <name type="common">Streptomyces parvullus</name>
    <dbReference type="NCBI Taxonomy" id="1928"/>
    <lineage>
        <taxon>Bacteria</taxon>
        <taxon>Bacillati</taxon>
        <taxon>Actinomycetota</taxon>
        <taxon>Actinomycetes</taxon>
        <taxon>Kitasatosporales</taxon>
        <taxon>Streptomycetaceae</taxon>
        <taxon>Streptomyces</taxon>
        <taxon>Streptomyces rochei group</taxon>
    </lineage>
</organism>
<evidence type="ECO:0000256" key="1">
    <source>
        <dbReference type="SAM" id="MobiDB-lite"/>
    </source>
</evidence>
<evidence type="ECO:0000313" key="4">
    <source>
        <dbReference type="Proteomes" id="UP001605990"/>
    </source>
</evidence>
<accession>A0ABW7EB41</accession>
<comment type="caution">
    <text evidence="3">The sequence shown here is derived from an EMBL/GenBank/DDBJ whole genome shotgun (WGS) entry which is preliminary data.</text>
</comment>
<keyword evidence="4" id="KW-1185">Reference proteome</keyword>
<proteinExistence type="predicted"/>
<gene>
    <name evidence="3" type="ORF">ACGU38_33950</name>
</gene>
<reference evidence="3 4" key="1">
    <citation type="submission" date="2024-10" db="EMBL/GenBank/DDBJ databases">
        <title>Draft genome assembly of a novel steroid transforming actinomycete isolated from African clawed frog Xenopus laevis.</title>
        <authorList>
            <person name="Bragin E."/>
            <person name="Kollerov V."/>
            <person name="Donova M.V."/>
        </authorList>
    </citation>
    <scope>NUCLEOTIDE SEQUENCE [LARGE SCALE GENOMIC DNA]</scope>
    <source>
        <strain evidence="3 4">MTOC-St3</strain>
    </source>
</reference>
<evidence type="ECO:0000313" key="3">
    <source>
        <dbReference type="EMBL" id="MFG6300346.1"/>
    </source>
</evidence>